<dbReference type="InParanoid" id="A0A1D3D4Q0"/>
<name>A0A1D3D4Q0_9EIME</name>
<protein>
    <submittedName>
        <fullName evidence="2">Uncharacterized protein</fullName>
    </submittedName>
</protein>
<dbReference type="AlphaFoldDB" id="A0A1D3D4Q0"/>
<dbReference type="Proteomes" id="UP000095192">
    <property type="component" value="Unassembled WGS sequence"/>
</dbReference>
<feature type="region of interest" description="Disordered" evidence="1">
    <location>
        <begin position="65"/>
        <end position="90"/>
    </location>
</feature>
<proteinExistence type="predicted"/>
<organism evidence="2 3">
    <name type="scientific">Cyclospora cayetanensis</name>
    <dbReference type="NCBI Taxonomy" id="88456"/>
    <lineage>
        <taxon>Eukaryota</taxon>
        <taxon>Sar</taxon>
        <taxon>Alveolata</taxon>
        <taxon>Apicomplexa</taxon>
        <taxon>Conoidasida</taxon>
        <taxon>Coccidia</taxon>
        <taxon>Eucoccidiorida</taxon>
        <taxon>Eimeriorina</taxon>
        <taxon>Eimeriidae</taxon>
        <taxon>Cyclospora</taxon>
    </lineage>
</organism>
<comment type="caution">
    <text evidence="2">The sequence shown here is derived from an EMBL/GenBank/DDBJ whole genome shotgun (WGS) entry which is preliminary data.</text>
</comment>
<gene>
    <name evidence="2" type="ORF">cyc_07491</name>
</gene>
<keyword evidence="3" id="KW-1185">Reference proteome</keyword>
<evidence type="ECO:0000313" key="2">
    <source>
        <dbReference type="EMBL" id="OEH78419.1"/>
    </source>
</evidence>
<accession>A0A1D3D4Q0</accession>
<reference evidence="2 3" key="1">
    <citation type="journal article" date="2016" name="BMC Genomics">
        <title>Comparative genomics reveals Cyclospora cayetanensis possesses coccidia-like metabolism and invasion components but unique surface antigens.</title>
        <authorList>
            <person name="Liu S."/>
            <person name="Wang L."/>
            <person name="Zheng H."/>
            <person name="Xu Z."/>
            <person name="Roellig D.M."/>
            <person name="Li N."/>
            <person name="Frace M.A."/>
            <person name="Tang K."/>
            <person name="Arrowood M.J."/>
            <person name="Moss D.M."/>
            <person name="Zhang L."/>
            <person name="Feng Y."/>
            <person name="Xiao L."/>
        </authorList>
    </citation>
    <scope>NUCLEOTIDE SEQUENCE [LARGE SCALE GENOMIC DNA]</scope>
    <source>
        <strain evidence="2 3">CHN_HEN01</strain>
    </source>
</reference>
<feature type="compositionally biased region" description="Low complexity" evidence="1">
    <location>
        <begin position="66"/>
        <end position="82"/>
    </location>
</feature>
<sequence length="131" mass="14648">MPIYGPSSLVAKTCTVQAFSGGCELGTKGDANFRSHLQRLKSENERLKALAEALEDRNSQLIKAHAQQQLQQQAQQQAQQRQAQDKDDGVLAAAAKRAAAAYKQLQEAHESTRREAAHLLQQRQHRLHREL</sequence>
<evidence type="ECO:0000256" key="1">
    <source>
        <dbReference type="SAM" id="MobiDB-lite"/>
    </source>
</evidence>
<dbReference type="VEuPathDB" id="ToxoDB:cyc_07491"/>
<dbReference type="EMBL" id="JROU02000742">
    <property type="protein sequence ID" value="OEH78419.1"/>
    <property type="molecule type" value="Genomic_DNA"/>
</dbReference>
<evidence type="ECO:0000313" key="3">
    <source>
        <dbReference type="Proteomes" id="UP000095192"/>
    </source>
</evidence>